<gene>
    <name evidence="4" type="primary">LOC107223252</name>
</gene>
<reference evidence="4" key="1">
    <citation type="submission" date="2025-08" db="UniProtKB">
        <authorList>
            <consortium name="RefSeq"/>
        </authorList>
    </citation>
    <scope>IDENTIFICATION</scope>
    <source>
        <tissue evidence="4">Thorax and Abdomen</tissue>
    </source>
</reference>
<feature type="coiled-coil region" evidence="1">
    <location>
        <begin position="590"/>
        <end position="621"/>
    </location>
</feature>
<dbReference type="AlphaFoldDB" id="A0A6J0BWA6"/>
<dbReference type="GO" id="GO:0007268">
    <property type="term" value="P:chemical synaptic transmission"/>
    <property type="evidence" value="ECO:0007669"/>
    <property type="project" value="InterPro"/>
</dbReference>
<dbReference type="OrthoDB" id="6622877at2759"/>
<evidence type="ECO:0000256" key="1">
    <source>
        <dbReference type="SAM" id="Coils"/>
    </source>
</evidence>
<evidence type="ECO:0000313" key="3">
    <source>
        <dbReference type="Proteomes" id="UP000829291"/>
    </source>
</evidence>
<dbReference type="GO" id="GO:0045202">
    <property type="term" value="C:synapse"/>
    <property type="evidence" value="ECO:0007669"/>
    <property type="project" value="GOC"/>
</dbReference>
<dbReference type="Proteomes" id="UP000829291">
    <property type="component" value="Chromosome 3"/>
</dbReference>
<dbReference type="GO" id="GO:0005814">
    <property type="term" value="C:centriole"/>
    <property type="evidence" value="ECO:0007669"/>
    <property type="project" value="InterPro"/>
</dbReference>
<dbReference type="PANTHER" id="PTHR36170">
    <property type="entry name" value="CENTROSOMAL PROTEIN OF 89 KDA"/>
    <property type="match status" value="1"/>
</dbReference>
<feature type="coiled-coil region" evidence="1">
    <location>
        <begin position="519"/>
        <end position="546"/>
    </location>
</feature>
<dbReference type="CTD" id="84902"/>
<feature type="compositionally biased region" description="Basic residues" evidence="2">
    <location>
        <begin position="19"/>
        <end position="29"/>
    </location>
</feature>
<feature type="coiled-coil region" evidence="1">
    <location>
        <begin position="421"/>
        <end position="494"/>
    </location>
</feature>
<evidence type="ECO:0000313" key="4">
    <source>
        <dbReference type="RefSeq" id="XP_015518363.1"/>
    </source>
</evidence>
<dbReference type="KEGG" id="nlo:107223252"/>
<dbReference type="InParanoid" id="A0A6J0BWA6"/>
<accession>A0A6J0BWA6</accession>
<feature type="region of interest" description="Disordered" evidence="2">
    <location>
        <begin position="1"/>
        <end position="87"/>
    </location>
</feature>
<dbReference type="InterPro" id="IPR033545">
    <property type="entry name" value="CEP89"/>
</dbReference>
<dbReference type="GeneID" id="107223252"/>
<sequence length="655" mass="76500">MSYFYGAPVTNFDNCHEKRSGRKHNKHRSLAPDGTDLEPVHRSRHRHKHVSRSRHAPKLKLSPNDTQDMNPENENASTPKSRSKRHLQKDIQRLLEENEKLASRLESSAGDSGIQQSTAKDLRDKEALIIKLQNKNEKMQIACKDINTENIKLKELLNQRETDYRKLHIHHEELTQFAQGIEEEKNHLLIVTQKLKADKLQLIEDLGLLKNLIYKLNVEIERYQDKLRQEDRNGLQQIDTGTACEVDTTNDTNKMLESWGRVNIHALGPLLDAYQENLSEKDDLIKKYGKEIEEFSGRCKDIIAENEMLHKEIKDLVSKLKSKTEEIEELTRDATVVKEQNDLLTKQVSLLKQKLVEIHAVYEKKVESMSRDNEKIHNDFLACKSELSNIQGKYEILNEGYEKLKHNNERTMPVSVHMAAIDECKHLFEELKSQYELEKQKLLNKIKYLEETQPENERQLIIVTAERDQLKTTVKCLEKNLKRTQHKLEHLQNSIYSIQVSRDSLKRQLNKTAGYCEELAAEQERLVKENRELSVVLQEREKENENYQYLGDSIVNRMGNLKNQIKSVQAGAKEQLKTVEKHIKSQEIGADQMKTEYQRELERLKQLLRQKEDLIGKLQREKYATQDNLELVWRAATSGDKKVKDVLKNTKIYNI</sequence>
<keyword evidence="1" id="KW-0175">Coiled coil</keyword>
<keyword evidence="3" id="KW-1185">Reference proteome</keyword>
<proteinExistence type="predicted"/>
<protein>
    <submittedName>
        <fullName evidence="4">Centrosomal protein of 89 kDa isoform X1</fullName>
    </submittedName>
</protein>
<name>A0A6J0BWA6_NEOLC</name>
<evidence type="ECO:0000256" key="2">
    <source>
        <dbReference type="SAM" id="MobiDB-lite"/>
    </source>
</evidence>
<feature type="compositionally biased region" description="Polar residues" evidence="2">
    <location>
        <begin position="63"/>
        <end position="80"/>
    </location>
</feature>
<dbReference type="GO" id="GO:0007005">
    <property type="term" value="P:mitochondrion organization"/>
    <property type="evidence" value="ECO:0007669"/>
    <property type="project" value="InterPro"/>
</dbReference>
<dbReference type="GO" id="GO:0060271">
    <property type="term" value="P:cilium assembly"/>
    <property type="evidence" value="ECO:0007669"/>
    <property type="project" value="InterPro"/>
</dbReference>
<feature type="coiled-coil region" evidence="1">
    <location>
        <begin position="271"/>
        <end position="347"/>
    </location>
</feature>
<dbReference type="RefSeq" id="XP_015518363.1">
    <property type="nucleotide sequence ID" value="XM_015662877.2"/>
</dbReference>
<dbReference type="PANTHER" id="PTHR36170:SF1">
    <property type="entry name" value="CENTROSOMAL PROTEIN OF 89 KDA"/>
    <property type="match status" value="1"/>
</dbReference>
<organism evidence="4">
    <name type="scientific">Neodiprion lecontei</name>
    <name type="common">Redheaded pine sawfly</name>
    <dbReference type="NCBI Taxonomy" id="441921"/>
    <lineage>
        <taxon>Eukaryota</taxon>
        <taxon>Metazoa</taxon>
        <taxon>Ecdysozoa</taxon>
        <taxon>Arthropoda</taxon>
        <taxon>Hexapoda</taxon>
        <taxon>Insecta</taxon>
        <taxon>Pterygota</taxon>
        <taxon>Neoptera</taxon>
        <taxon>Endopterygota</taxon>
        <taxon>Hymenoptera</taxon>
        <taxon>Tenthredinoidea</taxon>
        <taxon>Diprionidae</taxon>
        <taxon>Diprioninae</taxon>
        <taxon>Neodiprion</taxon>
    </lineage>
</organism>
<feature type="compositionally biased region" description="Basic residues" evidence="2">
    <location>
        <begin position="42"/>
        <end position="58"/>
    </location>
</feature>
<dbReference type="GO" id="GO:0097539">
    <property type="term" value="C:ciliary transition fiber"/>
    <property type="evidence" value="ECO:0007669"/>
    <property type="project" value="TreeGrafter"/>
</dbReference>